<dbReference type="SUPFAM" id="SSF46689">
    <property type="entry name" value="Homeodomain-like"/>
    <property type="match status" value="1"/>
</dbReference>
<organism evidence="2 3">
    <name type="scientific">Clostridium subterminale</name>
    <dbReference type="NCBI Taxonomy" id="1550"/>
    <lineage>
        <taxon>Bacteria</taxon>
        <taxon>Bacillati</taxon>
        <taxon>Bacillota</taxon>
        <taxon>Clostridia</taxon>
        <taxon>Eubacteriales</taxon>
        <taxon>Clostridiaceae</taxon>
        <taxon>Clostridium</taxon>
    </lineage>
</organism>
<dbReference type="InterPro" id="IPR052411">
    <property type="entry name" value="c-mor_Regulatory_Protein"/>
</dbReference>
<comment type="caution">
    <text evidence="2">The sequence shown here is derived from an EMBL/GenBank/DDBJ whole genome shotgun (WGS) entry which is preliminary data.</text>
</comment>
<dbReference type="Gene3D" id="1.10.10.60">
    <property type="entry name" value="Homeodomain-like"/>
    <property type="match status" value="1"/>
</dbReference>
<dbReference type="InterPro" id="IPR049739">
    <property type="entry name" value="YraL-like"/>
</dbReference>
<dbReference type="InterPro" id="IPR014875">
    <property type="entry name" value="Mor_transcription_activator"/>
</dbReference>
<evidence type="ECO:0000259" key="1">
    <source>
        <dbReference type="Pfam" id="PF08765"/>
    </source>
</evidence>
<evidence type="ECO:0000313" key="2">
    <source>
        <dbReference type="EMBL" id="GAA0778807.1"/>
    </source>
</evidence>
<evidence type="ECO:0000313" key="3">
    <source>
        <dbReference type="Proteomes" id="UP001501047"/>
    </source>
</evidence>
<dbReference type="EMBL" id="BAAACI010000011">
    <property type="protein sequence ID" value="GAA0778807.1"/>
    <property type="molecule type" value="Genomic_DNA"/>
</dbReference>
<keyword evidence="3" id="KW-1185">Reference proteome</keyword>
<dbReference type="InterPro" id="IPR009057">
    <property type="entry name" value="Homeodomain-like_sf"/>
</dbReference>
<reference evidence="3" key="1">
    <citation type="journal article" date="2019" name="Int. J. Syst. Evol. Microbiol.">
        <title>The Global Catalogue of Microorganisms (GCM) 10K type strain sequencing project: providing services to taxonomists for standard genome sequencing and annotation.</title>
        <authorList>
            <consortium name="The Broad Institute Genomics Platform"/>
            <consortium name="The Broad Institute Genome Sequencing Center for Infectious Disease"/>
            <person name="Wu L."/>
            <person name="Ma J."/>
        </authorList>
    </citation>
    <scope>NUCLEOTIDE SEQUENCE [LARGE SCALE GENOMIC DNA]</scope>
    <source>
        <strain evidence="3">JCM 1417</strain>
    </source>
</reference>
<sequence length="92" mass="10944">MKYIKANNVLPLNMIKAIQEYVDGEFVYIPRKNDNQMAWGEKSGTKDMLKNRNIEIFQKNNDGMSIRKLAQIYYLSEQSIRRIIREQKRLCS</sequence>
<proteinExistence type="predicted"/>
<dbReference type="RefSeq" id="WP_343827952.1">
    <property type="nucleotide sequence ID" value="NZ_BAAACI010000011.1"/>
</dbReference>
<dbReference type="Pfam" id="PF08765">
    <property type="entry name" value="Mor"/>
    <property type="match status" value="1"/>
</dbReference>
<dbReference type="PANTHER" id="PTHR37812">
    <property type="entry name" value="MU-LIKE PROPHAGE FLUMU PROTEIN C"/>
    <property type="match status" value="1"/>
</dbReference>
<feature type="domain" description="Mor transcription activator" evidence="1">
    <location>
        <begin position="14"/>
        <end position="89"/>
    </location>
</feature>
<protein>
    <submittedName>
        <fullName evidence="2">CD3324 family protein</fullName>
    </submittedName>
</protein>
<dbReference type="Proteomes" id="UP001501047">
    <property type="component" value="Unassembled WGS sequence"/>
</dbReference>
<gene>
    <name evidence="2" type="ORF">GCM10008908_36220</name>
</gene>
<dbReference type="PANTHER" id="PTHR37812:SF1">
    <property type="entry name" value="MU-LIKE PROPHAGE FLUMU PROTEIN C"/>
    <property type="match status" value="1"/>
</dbReference>
<name>A0ABP3W6Y8_CLOSU</name>
<accession>A0ABP3W6Y8</accession>
<dbReference type="NCBIfam" id="NF040785">
    <property type="entry name" value="CD3324_fam"/>
    <property type="match status" value="1"/>
</dbReference>